<dbReference type="Gene3D" id="3.30.465.10">
    <property type="match status" value="1"/>
</dbReference>
<dbReference type="GO" id="GO:0003824">
    <property type="term" value="F:catalytic activity"/>
    <property type="evidence" value="ECO:0007669"/>
    <property type="project" value="InterPro"/>
</dbReference>
<evidence type="ECO:0000259" key="3">
    <source>
        <dbReference type="PROSITE" id="PS51387"/>
    </source>
</evidence>
<reference evidence="4 5" key="1">
    <citation type="submission" date="2017-08" db="EMBL/GenBank/DDBJ databases">
        <title>Infants hospitalized years apart are colonized by the same room-sourced microbial strains.</title>
        <authorList>
            <person name="Brooks B."/>
            <person name="Olm M.R."/>
            <person name="Firek B.A."/>
            <person name="Baker R."/>
            <person name="Thomas B.C."/>
            <person name="Morowitz M.J."/>
            <person name="Banfield J.F."/>
        </authorList>
    </citation>
    <scope>NUCLEOTIDE SEQUENCE [LARGE SCALE GENOMIC DNA]</scope>
    <source>
        <strain evidence="4">S2_003_000_R2_11</strain>
    </source>
</reference>
<dbReference type="InterPro" id="IPR016166">
    <property type="entry name" value="FAD-bd_PCMH"/>
</dbReference>
<proteinExistence type="predicted"/>
<accession>A0A2W5UGS9</accession>
<dbReference type="InterPro" id="IPR036318">
    <property type="entry name" value="FAD-bd_PCMH-like_sf"/>
</dbReference>
<feature type="domain" description="FAD-binding PCMH-type" evidence="3">
    <location>
        <begin position="1"/>
        <end position="173"/>
    </location>
</feature>
<keyword evidence="1" id="KW-0285">Flavoprotein</keyword>
<dbReference type="EMBL" id="QFQS01000003">
    <property type="protein sequence ID" value="PZQ97180.1"/>
    <property type="molecule type" value="Genomic_DNA"/>
</dbReference>
<evidence type="ECO:0000256" key="1">
    <source>
        <dbReference type="ARBA" id="ARBA00022630"/>
    </source>
</evidence>
<dbReference type="SUPFAM" id="SSF56176">
    <property type="entry name" value="FAD-binding/transporter-associated domain-like"/>
    <property type="match status" value="1"/>
</dbReference>
<name>A0A2W5UGS9_CERSP</name>
<dbReference type="InterPro" id="IPR006094">
    <property type="entry name" value="Oxid_FAD_bind_N"/>
</dbReference>
<comment type="caution">
    <text evidence="4">The sequence shown here is derived from an EMBL/GenBank/DDBJ whole genome shotgun (WGS) entry which is preliminary data.</text>
</comment>
<dbReference type="Pfam" id="PF01565">
    <property type="entry name" value="FAD_binding_4"/>
    <property type="match status" value="1"/>
</dbReference>
<protein>
    <submittedName>
        <fullName evidence="4">2-hydroxy-acid oxidase</fullName>
    </submittedName>
</protein>
<dbReference type="GO" id="GO:0071949">
    <property type="term" value="F:FAD binding"/>
    <property type="evidence" value="ECO:0007669"/>
    <property type="project" value="InterPro"/>
</dbReference>
<dbReference type="PANTHER" id="PTHR11748">
    <property type="entry name" value="D-LACTATE DEHYDROGENASE"/>
    <property type="match status" value="1"/>
</dbReference>
<organism evidence="4 5">
    <name type="scientific">Cereibacter sphaeroides</name>
    <name type="common">Rhodobacter sphaeroides</name>
    <dbReference type="NCBI Taxonomy" id="1063"/>
    <lineage>
        <taxon>Bacteria</taxon>
        <taxon>Pseudomonadati</taxon>
        <taxon>Pseudomonadota</taxon>
        <taxon>Alphaproteobacteria</taxon>
        <taxon>Rhodobacterales</taxon>
        <taxon>Paracoccaceae</taxon>
        <taxon>Cereibacter</taxon>
    </lineage>
</organism>
<dbReference type="SUPFAM" id="SSF55103">
    <property type="entry name" value="FAD-linked oxidases, C-terminal domain"/>
    <property type="match status" value="1"/>
</dbReference>
<evidence type="ECO:0000313" key="4">
    <source>
        <dbReference type="EMBL" id="PZQ97180.1"/>
    </source>
</evidence>
<evidence type="ECO:0000256" key="2">
    <source>
        <dbReference type="ARBA" id="ARBA00022827"/>
    </source>
</evidence>
<dbReference type="Proteomes" id="UP000248975">
    <property type="component" value="Unassembled WGS sequence"/>
</dbReference>
<dbReference type="InterPro" id="IPR016164">
    <property type="entry name" value="FAD-linked_Oxase-like_C"/>
</dbReference>
<gene>
    <name evidence="4" type="ORF">DI533_13835</name>
</gene>
<dbReference type="PANTHER" id="PTHR11748:SF103">
    <property type="entry name" value="GLYCOLATE OXIDASE SUBUNIT GLCE"/>
    <property type="match status" value="1"/>
</dbReference>
<dbReference type="AlphaFoldDB" id="A0A2W5UGS9"/>
<evidence type="ECO:0000313" key="5">
    <source>
        <dbReference type="Proteomes" id="UP000248975"/>
    </source>
</evidence>
<dbReference type="PROSITE" id="PS51387">
    <property type="entry name" value="FAD_PCMH"/>
    <property type="match status" value="1"/>
</dbReference>
<keyword evidence="2" id="KW-0274">FAD</keyword>
<sequence>MSPASETELADLLRGAQEPFHIVGGGTRGIGGSVVGDPLETARLSGITLYEPGALTLVVAAGTPIADVEAALAAEGQRLPFEIPDLRGLMRRDGQSTIGGVAATNASGPRRIQAGACRDSMIGVRFVDGTGTVVKNGGRVMKNVTGYDLVKLLAGSHGTLGVLTEVAFKLLPVPETSATLVLPGLDLTRAVAAMAAAIGSPFEVTGAAHWPGEGTFLRIEGFAASVAYRAGQLSRLLASFAEAGIEDHVAGAARWAQIRDVMPFHDRSGDVWKLSVTPSAAPGIAARLEAEALLFDWGGGLIWALMAKGVDLRAKFGAFPGHATLVRANAEGSAAISTFQPEVPALAAITAGLRARFDPKGLLNPGLMG</sequence>
<dbReference type="InterPro" id="IPR016169">
    <property type="entry name" value="FAD-bd_PCMH_sub2"/>
</dbReference>